<evidence type="ECO:0000313" key="7">
    <source>
        <dbReference type="EMBL" id="GIJ97918.1"/>
    </source>
</evidence>
<evidence type="ECO:0000256" key="1">
    <source>
        <dbReference type="ARBA" id="ARBA00004123"/>
    </source>
</evidence>
<dbReference type="Proteomes" id="UP000710440">
    <property type="component" value="Unassembled WGS sequence"/>
</dbReference>
<dbReference type="InterPro" id="IPR050815">
    <property type="entry name" value="TF_fung"/>
</dbReference>
<dbReference type="PANTHER" id="PTHR47338:SF27">
    <property type="entry name" value="ZN(II)2CYS6 TRANSCRIPTION FACTOR (EUROFUNG)"/>
    <property type="match status" value="1"/>
</dbReference>
<dbReference type="PANTHER" id="PTHR47338">
    <property type="entry name" value="ZN(II)2CYS6 TRANSCRIPTION FACTOR (EUROFUNG)-RELATED"/>
    <property type="match status" value="1"/>
</dbReference>
<evidence type="ECO:0000256" key="3">
    <source>
        <dbReference type="ARBA" id="ARBA00023015"/>
    </source>
</evidence>
<protein>
    <recommendedName>
        <fullName evidence="6">Xylanolytic transcriptional activator regulatory domain-containing protein</fullName>
    </recommendedName>
</protein>
<evidence type="ECO:0000313" key="8">
    <source>
        <dbReference type="Proteomes" id="UP000710440"/>
    </source>
</evidence>
<dbReference type="SMART" id="SM00906">
    <property type="entry name" value="Fungal_trans"/>
    <property type="match status" value="1"/>
</dbReference>
<dbReference type="Pfam" id="PF04082">
    <property type="entry name" value="Fungal_trans"/>
    <property type="match status" value="1"/>
</dbReference>
<dbReference type="EMBL" id="BOPL01000001">
    <property type="protein sequence ID" value="GIJ97918.1"/>
    <property type="molecule type" value="Genomic_DNA"/>
</dbReference>
<comment type="subcellular location">
    <subcellularLocation>
        <location evidence="1">Nucleus</location>
    </subcellularLocation>
</comment>
<evidence type="ECO:0000256" key="4">
    <source>
        <dbReference type="ARBA" id="ARBA00023163"/>
    </source>
</evidence>
<evidence type="ECO:0000256" key="2">
    <source>
        <dbReference type="ARBA" id="ARBA00022723"/>
    </source>
</evidence>
<dbReference type="GO" id="GO:0006351">
    <property type="term" value="P:DNA-templated transcription"/>
    <property type="evidence" value="ECO:0007669"/>
    <property type="project" value="InterPro"/>
</dbReference>
<accession>A0A9P3BKD6</accession>
<dbReference type="CDD" id="cd12148">
    <property type="entry name" value="fungal_TF_MHR"/>
    <property type="match status" value="1"/>
</dbReference>
<sequence>MWEVRKNGDYMSLLKSFQADAIKAGSITIFKQAEAQLAFHSSIQNQTPMESDAAASGPVTSNTSPTHMNSALLSTLELPDLGGQTMNDWPDIAYNDPYNLDFDPPACTVPFEPLMAPCMPSSNGFDDLGPMLSDKLPAATNHNVPELSPGLLQGLHARYFDLFHSIMPMICRSRFEAELSEMSPSIGVQGLSFAIAVLGSFSVPELRCHVDRCYEQCRTLLDLCERQETGESLASINTLQALALLTLYEFKQPNFARAWMTLGRAIRLAKMVGLDQVDSPPNSTTAPWDQRPRLPPASCAVMAEERRRTFWVLYVFDSLSTTHPHTQSALEMPPFIRLPSPRDSLDELTDSTFAMPSMQQIEAGISAEVSVSPFAGTLIMVSLYRRCIDHTMWQMNHPHDFWETHYSIDKAINHHRGNLLSHHVNDDFSDDPRSLSLRMNLAAVEITLHETALVKVQKDKLPAVLTTEAITKCITAATDIAITVQLGQRLKGKKLEIFIHHDRFLVWPMTMAIQTCSRMLDLRGNLDVGPCIDSLRVLATAMKELVSPKHIRPGLLEQIDAWVAAVEGGADAE</sequence>
<organism evidence="7 8">
    <name type="scientific">Aspergillus viridinutans</name>
    <dbReference type="NCBI Taxonomy" id="75553"/>
    <lineage>
        <taxon>Eukaryota</taxon>
        <taxon>Fungi</taxon>
        <taxon>Dikarya</taxon>
        <taxon>Ascomycota</taxon>
        <taxon>Pezizomycotina</taxon>
        <taxon>Eurotiomycetes</taxon>
        <taxon>Eurotiomycetidae</taxon>
        <taxon>Eurotiales</taxon>
        <taxon>Aspergillaceae</taxon>
        <taxon>Aspergillus</taxon>
        <taxon>Aspergillus subgen. Fumigati</taxon>
    </lineage>
</organism>
<feature type="domain" description="Xylanolytic transcriptional activator regulatory" evidence="6">
    <location>
        <begin position="258"/>
        <end position="347"/>
    </location>
</feature>
<keyword evidence="4" id="KW-0804">Transcription</keyword>
<proteinExistence type="predicted"/>
<gene>
    <name evidence="7" type="ORF">Aspvir_000024</name>
</gene>
<evidence type="ECO:0000256" key="5">
    <source>
        <dbReference type="ARBA" id="ARBA00023242"/>
    </source>
</evidence>
<keyword evidence="3" id="KW-0805">Transcription regulation</keyword>
<comment type="caution">
    <text evidence="7">The sequence shown here is derived from an EMBL/GenBank/DDBJ whole genome shotgun (WGS) entry which is preliminary data.</text>
</comment>
<dbReference type="GO" id="GO:0005634">
    <property type="term" value="C:nucleus"/>
    <property type="evidence" value="ECO:0007669"/>
    <property type="project" value="UniProtKB-SubCell"/>
</dbReference>
<dbReference type="AlphaFoldDB" id="A0A9P3BKD6"/>
<dbReference type="GO" id="GO:0003677">
    <property type="term" value="F:DNA binding"/>
    <property type="evidence" value="ECO:0007669"/>
    <property type="project" value="InterPro"/>
</dbReference>
<keyword evidence="5" id="KW-0539">Nucleus</keyword>
<dbReference type="RefSeq" id="XP_043121105.1">
    <property type="nucleotide sequence ID" value="XM_043265170.1"/>
</dbReference>
<dbReference type="GeneID" id="66928006"/>
<dbReference type="GO" id="GO:0008270">
    <property type="term" value="F:zinc ion binding"/>
    <property type="evidence" value="ECO:0007669"/>
    <property type="project" value="InterPro"/>
</dbReference>
<reference evidence="7 8" key="1">
    <citation type="submission" date="2021-02" db="EMBL/GenBank/DDBJ databases">
        <title>Pan-genome distribution and transcriptional activeness of fungal secondary metabolism genes in Aspergillus section Fumigati.</title>
        <authorList>
            <person name="Takahashi H."/>
            <person name="Umemura M."/>
            <person name="Ninomiya A."/>
            <person name="Kusuya Y."/>
            <person name="Urayama S."/>
            <person name="Shimizu M."/>
            <person name="Watanabe A."/>
            <person name="Kamei K."/>
            <person name="Yaguchi T."/>
            <person name="Hagiwara D."/>
        </authorList>
    </citation>
    <scope>NUCLEOTIDE SEQUENCE [LARGE SCALE GENOMIC DNA]</scope>
    <source>
        <strain evidence="7 8">IFM 47045</strain>
    </source>
</reference>
<keyword evidence="8" id="KW-1185">Reference proteome</keyword>
<dbReference type="GO" id="GO:0000981">
    <property type="term" value="F:DNA-binding transcription factor activity, RNA polymerase II-specific"/>
    <property type="evidence" value="ECO:0007669"/>
    <property type="project" value="InterPro"/>
</dbReference>
<name>A0A9P3BKD6_ASPVI</name>
<evidence type="ECO:0000259" key="6">
    <source>
        <dbReference type="SMART" id="SM00906"/>
    </source>
</evidence>
<dbReference type="OrthoDB" id="4356994at2759"/>
<keyword evidence="2" id="KW-0479">Metal-binding</keyword>
<dbReference type="InterPro" id="IPR007219">
    <property type="entry name" value="XnlR_reg_dom"/>
</dbReference>